<keyword evidence="7" id="KW-1185">Reference proteome</keyword>
<comment type="similarity">
    <text evidence="1">Belongs to the HipA Ser/Thr kinase family.</text>
</comment>
<dbReference type="PANTHER" id="PTHR37419">
    <property type="entry name" value="SERINE/THREONINE-PROTEIN KINASE TOXIN HIPA"/>
    <property type="match status" value="1"/>
</dbReference>
<protein>
    <submittedName>
        <fullName evidence="6">Serine/threonine-protein kinase HipA</fullName>
    </submittedName>
</protein>
<evidence type="ECO:0000256" key="3">
    <source>
        <dbReference type="ARBA" id="ARBA00022777"/>
    </source>
</evidence>
<evidence type="ECO:0000259" key="5">
    <source>
        <dbReference type="Pfam" id="PF13657"/>
    </source>
</evidence>
<dbReference type="Pfam" id="PF13657">
    <property type="entry name" value="Couple_hipA"/>
    <property type="match status" value="1"/>
</dbReference>
<dbReference type="PANTHER" id="PTHR37419:SF1">
    <property type="entry name" value="SERINE_THREONINE-PROTEIN KINASE TOXIN HIPA"/>
    <property type="match status" value="1"/>
</dbReference>
<feature type="domain" description="HipA N-terminal subdomain 1" evidence="5">
    <location>
        <begin position="10"/>
        <end position="107"/>
    </location>
</feature>
<dbReference type="Gene3D" id="1.10.1070.20">
    <property type="match status" value="1"/>
</dbReference>
<organism evidence="6 7">
    <name type="scientific">Actinoplanes philippinensis</name>
    <dbReference type="NCBI Taxonomy" id="35752"/>
    <lineage>
        <taxon>Bacteria</taxon>
        <taxon>Bacillati</taxon>
        <taxon>Actinomycetota</taxon>
        <taxon>Actinomycetes</taxon>
        <taxon>Micromonosporales</taxon>
        <taxon>Micromonosporaceae</taxon>
        <taxon>Actinoplanes</taxon>
    </lineage>
</organism>
<dbReference type="AlphaFoldDB" id="A0A1I2JH74"/>
<keyword evidence="2" id="KW-0808">Transferase</keyword>
<gene>
    <name evidence="6" type="ORF">SAMN05421541_112356</name>
</gene>
<dbReference type="InterPro" id="IPR052028">
    <property type="entry name" value="HipA_Ser/Thr_kinase"/>
</dbReference>
<feature type="domain" description="HipA-like C-terminal" evidence="4">
    <location>
        <begin position="154"/>
        <end position="393"/>
    </location>
</feature>
<dbReference type="EMBL" id="FONV01000012">
    <property type="protein sequence ID" value="SFF54192.1"/>
    <property type="molecule type" value="Genomic_DNA"/>
</dbReference>
<keyword evidence="3 6" id="KW-0418">Kinase</keyword>
<proteinExistence type="inferred from homology"/>
<dbReference type="InterPro" id="IPR017508">
    <property type="entry name" value="HipA_N1"/>
</dbReference>
<dbReference type="CDD" id="cd17808">
    <property type="entry name" value="HipA_Ec_like"/>
    <property type="match status" value="1"/>
</dbReference>
<evidence type="ECO:0000259" key="4">
    <source>
        <dbReference type="Pfam" id="PF07804"/>
    </source>
</evidence>
<dbReference type="RefSeq" id="WP_203779540.1">
    <property type="nucleotide sequence ID" value="NZ_BOMT01000068.1"/>
</dbReference>
<reference evidence="6 7" key="1">
    <citation type="submission" date="2016-10" db="EMBL/GenBank/DDBJ databases">
        <authorList>
            <person name="de Groot N.N."/>
        </authorList>
    </citation>
    <scope>NUCLEOTIDE SEQUENCE [LARGE SCALE GENOMIC DNA]</scope>
    <source>
        <strain evidence="6 7">DSM 43019</strain>
    </source>
</reference>
<dbReference type="STRING" id="35752.SAMN05421541_112356"/>
<evidence type="ECO:0000256" key="1">
    <source>
        <dbReference type="ARBA" id="ARBA00010164"/>
    </source>
</evidence>
<dbReference type="InterPro" id="IPR012893">
    <property type="entry name" value="HipA-like_C"/>
</dbReference>
<evidence type="ECO:0000256" key="2">
    <source>
        <dbReference type="ARBA" id="ARBA00022679"/>
    </source>
</evidence>
<accession>A0A1I2JH74</accession>
<name>A0A1I2JH74_9ACTN</name>
<dbReference type="Proteomes" id="UP000199645">
    <property type="component" value="Unassembled WGS sequence"/>
</dbReference>
<dbReference type="GO" id="GO:0004674">
    <property type="term" value="F:protein serine/threonine kinase activity"/>
    <property type="evidence" value="ECO:0007669"/>
    <property type="project" value="TreeGrafter"/>
</dbReference>
<dbReference type="GO" id="GO:0005829">
    <property type="term" value="C:cytosol"/>
    <property type="evidence" value="ECO:0007669"/>
    <property type="project" value="TreeGrafter"/>
</dbReference>
<dbReference type="NCBIfam" id="TIGR03071">
    <property type="entry name" value="couple_hipA"/>
    <property type="match status" value="1"/>
</dbReference>
<dbReference type="Pfam" id="PF07804">
    <property type="entry name" value="HipA_C"/>
    <property type="match status" value="1"/>
</dbReference>
<evidence type="ECO:0000313" key="7">
    <source>
        <dbReference type="Proteomes" id="UP000199645"/>
    </source>
</evidence>
<sequence>MAEAPGTRLVVLMAGETVGVIEQGDGGRLTFAYDDRWRLARNATPLSLSMPLARREHPDGLVRPFLWGLLPDNERVLERWARDYQVSAGNPFALLRHVGEDCAGAARFVVPERVEAALAGDGGVDWLDTDEVAERLRTLRADPTSWHVHNGGQFSLAGAQAKTALYLDPGSGRWGEPWGSAPTTHILKPAVAGLNEHDLTEHLCLAAANRAGLPAARSRVVSFGSERAIVVERYDRLHRGAGAPIRRVHQEDICQALGIAPTAKYQTEGGPSPEQIVDLLRREIRPMATAEAHVGRFVDALAFNWLIAGTDAHAKNYSLLIEGRQVRLAPLYDVASALPYDDLYLPRLRAAMRVGGEDRVERVGGRHWRRFAEANRLEPDETVARVDALAARTAACFVDAARDEEVRALGSDLPARLAERVEAHAARCRVALARD</sequence>
<evidence type="ECO:0000313" key="6">
    <source>
        <dbReference type="EMBL" id="SFF54192.1"/>
    </source>
</evidence>